<dbReference type="InterPro" id="IPR058634">
    <property type="entry name" value="AaeA-lik-b-barrel"/>
</dbReference>
<dbReference type="Pfam" id="PF25963">
    <property type="entry name" value="Beta-barrel_AAEA"/>
    <property type="match status" value="1"/>
</dbReference>
<dbReference type="Pfam" id="PF25917">
    <property type="entry name" value="BSH_RND"/>
    <property type="match status" value="1"/>
</dbReference>
<dbReference type="Gene3D" id="2.40.30.170">
    <property type="match status" value="1"/>
</dbReference>
<dbReference type="PATRIC" id="fig|123899.6.peg.2003"/>
<accession>A0A157SI23</accession>
<dbReference type="GeneID" id="56590715"/>
<keyword evidence="2" id="KW-0472">Membrane</keyword>
<dbReference type="KEGG" id="btrm:SAMEA390648702009"/>
<keyword evidence="2" id="KW-1133">Transmembrane helix</keyword>
<dbReference type="AlphaFoldDB" id="A0A157SI23"/>
<dbReference type="eggNOG" id="COG1566">
    <property type="taxonomic scope" value="Bacteria"/>
</dbReference>
<dbReference type="InterPro" id="IPR050393">
    <property type="entry name" value="MFP_Efflux_Pump"/>
</dbReference>
<dbReference type="PANTHER" id="PTHR30367">
    <property type="entry name" value="P-HYDROXYBENZOIC ACID EFFLUX PUMP SUBUNIT AAEA-RELATED"/>
    <property type="match status" value="1"/>
</dbReference>
<evidence type="ECO:0000313" key="5">
    <source>
        <dbReference type="EMBL" id="SAI69974.1"/>
    </source>
</evidence>
<keyword evidence="6" id="KW-1185">Reference proteome</keyword>
<sequence length="350" mass="38109">MPTSPEKTDRKRRIAIVLFVVILLLAVGLGWAYFSRIAARPLSEDAVLTANMARMASSVPGRIQNLAVQENGTVKAGDLLFSVDPEFYRLQRDQALAGLQAAEAALATRKRTLQAEGANARIAAEQVSRAQINLAQTTQTLQRLQSLQPKGYVTTQQVDDARTLKRNAETSLKEAMAQQHAADALVGDTDAAIALVAQSKATLAIAERQLRDTEIRAPNDGRIAGLNVANGDYIIPAQMAFTLIDTTHWYASAGFLETELQDIKIGSCARVYVAADRSRTIQGTVESIGWGVASEDQIQLPRSLPYVPKTLNWVRVGQRFPVRILLKDPPPDLMRAGASATVILHTDEQC</sequence>
<dbReference type="NCBIfam" id="NF007785">
    <property type="entry name" value="PRK10476.1"/>
    <property type="match status" value="1"/>
</dbReference>
<evidence type="ECO:0000313" key="6">
    <source>
        <dbReference type="Proteomes" id="UP000076825"/>
    </source>
</evidence>
<dbReference type="OrthoDB" id="9811754at2"/>
<keyword evidence="2" id="KW-0812">Transmembrane</keyword>
<evidence type="ECO:0000256" key="2">
    <source>
        <dbReference type="SAM" id="Phobius"/>
    </source>
</evidence>
<evidence type="ECO:0000259" key="3">
    <source>
        <dbReference type="Pfam" id="PF25917"/>
    </source>
</evidence>
<name>A0A157SI23_9BORD</name>
<dbReference type="InterPro" id="IPR058625">
    <property type="entry name" value="MdtA-like_BSH"/>
</dbReference>
<dbReference type="STRING" id="123899.SAMEA3906487_02009"/>
<dbReference type="Proteomes" id="UP000076825">
    <property type="component" value="Chromosome 1"/>
</dbReference>
<dbReference type="EMBL" id="LT546645">
    <property type="protein sequence ID" value="SAI69974.1"/>
    <property type="molecule type" value="Genomic_DNA"/>
</dbReference>
<feature type="domain" description="Multidrug resistance protein MdtA-like barrel-sandwich hybrid" evidence="3">
    <location>
        <begin position="52"/>
        <end position="245"/>
    </location>
</feature>
<keyword evidence="1" id="KW-0175">Coiled coil</keyword>
<feature type="domain" description="p-hydroxybenzoic acid efflux pump subunit AaeA-like beta-barrel" evidence="4">
    <location>
        <begin position="250"/>
        <end position="345"/>
    </location>
</feature>
<dbReference type="Gene3D" id="1.10.287.470">
    <property type="entry name" value="Helix hairpin bin"/>
    <property type="match status" value="1"/>
</dbReference>
<evidence type="ECO:0000256" key="1">
    <source>
        <dbReference type="SAM" id="Coils"/>
    </source>
</evidence>
<feature type="transmembrane region" description="Helical" evidence="2">
    <location>
        <begin position="14"/>
        <end position="34"/>
    </location>
</feature>
<dbReference type="RefSeq" id="WP_033535433.1">
    <property type="nucleotide sequence ID" value="NZ_CP016340.1"/>
</dbReference>
<dbReference type="SUPFAM" id="SSF111369">
    <property type="entry name" value="HlyD-like secretion proteins"/>
    <property type="match status" value="2"/>
</dbReference>
<organism evidence="5 6">
    <name type="scientific">Bordetella trematum</name>
    <dbReference type="NCBI Taxonomy" id="123899"/>
    <lineage>
        <taxon>Bacteria</taxon>
        <taxon>Pseudomonadati</taxon>
        <taxon>Pseudomonadota</taxon>
        <taxon>Betaproteobacteria</taxon>
        <taxon>Burkholderiales</taxon>
        <taxon>Alcaligenaceae</taxon>
        <taxon>Bordetella</taxon>
    </lineage>
</organism>
<dbReference type="Gene3D" id="2.40.50.100">
    <property type="match status" value="1"/>
</dbReference>
<reference evidence="5 6" key="1">
    <citation type="submission" date="2016-04" db="EMBL/GenBank/DDBJ databases">
        <authorList>
            <consortium name="Pathogen Informatics"/>
        </authorList>
    </citation>
    <scope>NUCLEOTIDE SEQUENCE [LARGE SCALE GENOMIC DNA]</scope>
    <source>
        <strain evidence="5 6">H044680328</strain>
    </source>
</reference>
<protein>
    <submittedName>
        <fullName evidence="5">Multidrug resistance protein MdtN</fullName>
    </submittedName>
</protein>
<evidence type="ECO:0000259" key="4">
    <source>
        <dbReference type="Pfam" id="PF25963"/>
    </source>
</evidence>
<dbReference type="PANTHER" id="PTHR30367:SF1">
    <property type="entry name" value="MULTIDRUG RESISTANCE PROTEIN MDTN"/>
    <property type="match status" value="1"/>
</dbReference>
<feature type="coiled-coil region" evidence="1">
    <location>
        <begin position="127"/>
        <end position="216"/>
    </location>
</feature>
<gene>
    <name evidence="5" type="primary">yiaV_1</name>
    <name evidence="5" type="ORF">SAMEA3906487_02009</name>
</gene>
<proteinExistence type="predicted"/>